<keyword evidence="2" id="KW-0378">Hydrolase</keyword>
<reference evidence="6" key="2">
    <citation type="submission" date="2020-04" db="EMBL/GenBank/DDBJ databases">
        <authorList>
            <consortium name="NCBI Genome Project"/>
        </authorList>
    </citation>
    <scope>NUCLEOTIDE SEQUENCE</scope>
    <source>
        <strain evidence="6">CBS 781.70</strain>
    </source>
</reference>
<reference evidence="6" key="3">
    <citation type="submission" date="2025-04" db="UniProtKB">
        <authorList>
            <consortium name="RefSeq"/>
        </authorList>
    </citation>
    <scope>IDENTIFICATION</scope>
    <source>
        <strain evidence="6">CBS 781.70</strain>
    </source>
</reference>
<sequence length="482" mass="52558">MDASPGAMLRMLVPKVPLILKTTVAHSVGLSETASKWDLKTELTIKVIRSFLNTKHPTPISKAQKGSLRDPGVKGRMWVSRVELPAPAEDDIREVLFKAIDDLNVGGEAYYQRPDARSVTAEWTGYRANVGKEEPEPEISEPEKYANLMKENGSTPTILYFHGGAYYLMDPATHRPSTSQLAHLSGGRVLSVRYRLAPKHPFPAALLDALLAYLSLLYPPPDALHAPVPASSIIFAGDSAGGNLSFALLGLLLHLNRSGAATLNFHGQQVSLPLPAGVATNSPWLDVTRSMPSIATNLKYDYLPPRVPVANMAPIPPCDLWPATPPRADLFCHAAMLSHPLVSPLAAPSEFWTGAPPLFFTLGEEMLEDEGRVVARRAAKAGVTVVWVEFEAMPHCFGMLFAGTPGSRRCFEEWGRFCKAVGNGEAVVTKGTFLRAKTLAAEEVEVATMRAVEDAEVARLMEEVRQEQVRHEATQMKEVAKL</sequence>
<comment type="similarity">
    <text evidence="1">Belongs to the 'GDXG' lipolytic enzyme family.</text>
</comment>
<reference evidence="4 6" key="1">
    <citation type="submission" date="2020-01" db="EMBL/GenBank/DDBJ databases">
        <authorList>
            <consortium name="DOE Joint Genome Institute"/>
            <person name="Haridas S."/>
            <person name="Albert R."/>
            <person name="Binder M."/>
            <person name="Bloem J."/>
            <person name="Labutti K."/>
            <person name="Salamov A."/>
            <person name="Andreopoulos B."/>
            <person name="Baker S.E."/>
            <person name="Barry K."/>
            <person name="Bills G."/>
            <person name="Bluhm B.H."/>
            <person name="Cannon C."/>
            <person name="Castanera R."/>
            <person name="Culley D.E."/>
            <person name="Daum C."/>
            <person name="Ezra D."/>
            <person name="Gonzalez J.B."/>
            <person name="Henrissat B."/>
            <person name="Kuo A."/>
            <person name="Liang C."/>
            <person name="Lipzen A."/>
            <person name="Lutzoni F."/>
            <person name="Magnuson J."/>
            <person name="Mondo S."/>
            <person name="Nolan M."/>
            <person name="Ohm R."/>
            <person name="Pangilinan J."/>
            <person name="Park H.-J."/>
            <person name="Ramirez L."/>
            <person name="Alfaro M."/>
            <person name="Sun H."/>
            <person name="Tritt A."/>
            <person name="Yoshinaga Y."/>
            <person name="Zwiers L.-H."/>
            <person name="Turgeon B.G."/>
            <person name="Goodwin S.B."/>
            <person name="Spatafora J.W."/>
            <person name="Crous P.W."/>
            <person name="Grigoriev I.V."/>
        </authorList>
    </citation>
    <scope>NUCLEOTIDE SEQUENCE</scope>
    <source>
        <strain evidence="4 6">CBS 781.70</strain>
    </source>
</reference>
<keyword evidence="5" id="KW-1185">Reference proteome</keyword>
<dbReference type="Gene3D" id="3.40.50.1820">
    <property type="entry name" value="alpha/beta hydrolase"/>
    <property type="match status" value="1"/>
</dbReference>
<protein>
    <recommendedName>
        <fullName evidence="3">Alpha/beta hydrolase fold-3 domain-containing protein</fullName>
    </recommendedName>
</protein>
<dbReference type="SUPFAM" id="SSF53474">
    <property type="entry name" value="alpha/beta-Hydrolases"/>
    <property type="match status" value="1"/>
</dbReference>
<feature type="domain" description="Alpha/beta hydrolase fold-3" evidence="3">
    <location>
        <begin position="158"/>
        <end position="397"/>
    </location>
</feature>
<dbReference type="InterPro" id="IPR029058">
    <property type="entry name" value="AB_hydrolase_fold"/>
</dbReference>
<dbReference type="AlphaFoldDB" id="A0A6G1GA84"/>
<dbReference type="InterPro" id="IPR013094">
    <property type="entry name" value="AB_hydrolase_3"/>
</dbReference>
<dbReference type="PANTHER" id="PTHR48081:SF25">
    <property type="entry name" value="PUTATIVE (AFU_ORTHOLOGUE AFUA_3G11560)-RELATED"/>
    <property type="match status" value="1"/>
</dbReference>
<proteinExistence type="inferred from homology"/>
<organism evidence="4">
    <name type="scientific">Eremomyces bilateralis CBS 781.70</name>
    <dbReference type="NCBI Taxonomy" id="1392243"/>
    <lineage>
        <taxon>Eukaryota</taxon>
        <taxon>Fungi</taxon>
        <taxon>Dikarya</taxon>
        <taxon>Ascomycota</taxon>
        <taxon>Pezizomycotina</taxon>
        <taxon>Dothideomycetes</taxon>
        <taxon>Dothideomycetes incertae sedis</taxon>
        <taxon>Eremomycetales</taxon>
        <taxon>Eremomycetaceae</taxon>
        <taxon>Eremomyces</taxon>
    </lineage>
</organism>
<evidence type="ECO:0000256" key="1">
    <source>
        <dbReference type="ARBA" id="ARBA00010515"/>
    </source>
</evidence>
<dbReference type="Pfam" id="PF07859">
    <property type="entry name" value="Abhydrolase_3"/>
    <property type="match status" value="1"/>
</dbReference>
<evidence type="ECO:0000256" key="2">
    <source>
        <dbReference type="ARBA" id="ARBA00022801"/>
    </source>
</evidence>
<gene>
    <name evidence="4 6" type="ORF">P152DRAFT_235096</name>
</gene>
<dbReference type="PROSITE" id="PS01173">
    <property type="entry name" value="LIPASE_GDXG_HIS"/>
    <property type="match status" value="1"/>
</dbReference>
<dbReference type="EMBL" id="ML975152">
    <property type="protein sequence ID" value="KAF1814846.1"/>
    <property type="molecule type" value="Genomic_DNA"/>
</dbReference>
<dbReference type="InterPro" id="IPR050300">
    <property type="entry name" value="GDXG_lipolytic_enzyme"/>
</dbReference>
<dbReference type="InterPro" id="IPR002168">
    <property type="entry name" value="Lipase_GDXG_HIS_AS"/>
</dbReference>
<dbReference type="RefSeq" id="XP_033536477.1">
    <property type="nucleotide sequence ID" value="XM_033674585.1"/>
</dbReference>
<dbReference type="Proteomes" id="UP000504638">
    <property type="component" value="Unplaced"/>
</dbReference>
<dbReference type="GO" id="GO:0016787">
    <property type="term" value="F:hydrolase activity"/>
    <property type="evidence" value="ECO:0007669"/>
    <property type="project" value="UniProtKB-KW"/>
</dbReference>
<evidence type="ECO:0000259" key="3">
    <source>
        <dbReference type="Pfam" id="PF07859"/>
    </source>
</evidence>
<accession>A0A6G1GA84</accession>
<evidence type="ECO:0000313" key="6">
    <source>
        <dbReference type="RefSeq" id="XP_033536477.1"/>
    </source>
</evidence>
<dbReference type="PANTHER" id="PTHR48081">
    <property type="entry name" value="AB HYDROLASE SUPERFAMILY PROTEIN C4A8.06C"/>
    <property type="match status" value="1"/>
</dbReference>
<dbReference type="GeneID" id="54415155"/>
<name>A0A6G1GA84_9PEZI</name>
<evidence type="ECO:0000313" key="4">
    <source>
        <dbReference type="EMBL" id="KAF1814846.1"/>
    </source>
</evidence>
<dbReference type="OrthoDB" id="5354320at2759"/>
<evidence type="ECO:0000313" key="5">
    <source>
        <dbReference type="Proteomes" id="UP000504638"/>
    </source>
</evidence>